<dbReference type="VEuPathDB" id="FungiDB:VP01_2502g2"/>
<proteinExistence type="predicted"/>
<feature type="transmembrane region" description="Helical" evidence="1">
    <location>
        <begin position="107"/>
        <end position="128"/>
    </location>
</feature>
<keyword evidence="1" id="KW-1133">Transmembrane helix</keyword>
<keyword evidence="3" id="KW-1185">Reference proteome</keyword>
<reference evidence="2 3" key="1">
    <citation type="submission" date="2015-08" db="EMBL/GenBank/DDBJ databases">
        <title>Next Generation Sequencing and Analysis of the Genome of Puccinia sorghi L Schw, the Causal Agent of Maize Common Rust.</title>
        <authorList>
            <person name="Rochi L."/>
            <person name="Burguener G."/>
            <person name="Darino M."/>
            <person name="Turjanski A."/>
            <person name="Kreff E."/>
            <person name="Dieguez M.J."/>
            <person name="Sacco F."/>
        </authorList>
    </citation>
    <scope>NUCLEOTIDE SEQUENCE [LARGE SCALE GENOMIC DNA]</scope>
    <source>
        <strain evidence="2 3">RO10H11247</strain>
    </source>
</reference>
<dbReference type="PANTHER" id="PTHR31912:SF34">
    <property type="entry name" value="NOTOCHORD-RELATED PROTEIN"/>
    <property type="match status" value="1"/>
</dbReference>
<protein>
    <submittedName>
        <fullName evidence="2">Uncharacterized protein</fullName>
    </submittedName>
</protein>
<evidence type="ECO:0000256" key="1">
    <source>
        <dbReference type="SAM" id="Phobius"/>
    </source>
</evidence>
<name>A0A0L6V697_9BASI</name>
<gene>
    <name evidence="2" type="ORF">VP01_2502g2</name>
</gene>
<dbReference type="PANTHER" id="PTHR31912">
    <property type="entry name" value="IP13529P"/>
    <property type="match status" value="1"/>
</dbReference>
<dbReference type="AlphaFoldDB" id="A0A0L6V697"/>
<evidence type="ECO:0000313" key="3">
    <source>
        <dbReference type="Proteomes" id="UP000037035"/>
    </source>
</evidence>
<evidence type="ECO:0000313" key="2">
    <source>
        <dbReference type="EMBL" id="KNZ56062.1"/>
    </source>
</evidence>
<sequence length="338" mass="39533">MEKSGENIPDWLSDIIENQVDIPKSVDSVVQLVPKSYCVPVDSSWYPFPNKEASYYHIFFVLKLYLGFYRQVSINIEHWEPHTPNLAHHDEDYAEISLYFRNIIKHVMCFVLVHFPWVLLLADLFLIWTSPWIRKSHVVPHMNFIPQDPRGKNVHSLFQSFKWIEELSRETWVKMVSRSGIHYYIFEPLNLKSLSNPIVISIFFYEINSRIYSKCIKPQYTTLNGSQSVPNNFFINIPGQIDFNRKALFDILVEDFDLIDSEIITENGDYFCNKCSNKILGLRQKGKLSAIYKSTTLYSDDSGNKSKQWNKHLSYRLALSGLPPQMKNMDYPGALVDR</sequence>
<dbReference type="EMBL" id="LAVV01007395">
    <property type="protein sequence ID" value="KNZ56062.1"/>
    <property type="molecule type" value="Genomic_DNA"/>
</dbReference>
<organism evidence="2 3">
    <name type="scientific">Puccinia sorghi</name>
    <dbReference type="NCBI Taxonomy" id="27349"/>
    <lineage>
        <taxon>Eukaryota</taxon>
        <taxon>Fungi</taxon>
        <taxon>Dikarya</taxon>
        <taxon>Basidiomycota</taxon>
        <taxon>Pucciniomycotina</taxon>
        <taxon>Pucciniomycetes</taxon>
        <taxon>Pucciniales</taxon>
        <taxon>Pucciniaceae</taxon>
        <taxon>Puccinia</taxon>
    </lineage>
</organism>
<dbReference type="Proteomes" id="UP000037035">
    <property type="component" value="Unassembled WGS sequence"/>
</dbReference>
<comment type="caution">
    <text evidence="2">The sequence shown here is derived from an EMBL/GenBank/DDBJ whole genome shotgun (WGS) entry which is preliminary data.</text>
</comment>
<keyword evidence="1" id="KW-0472">Membrane</keyword>
<accession>A0A0L6V697</accession>
<keyword evidence="1" id="KW-0812">Transmembrane</keyword>